<dbReference type="Proteomes" id="UP000231791">
    <property type="component" value="Chromosome"/>
</dbReference>
<dbReference type="RefSeq" id="WP_051841513.1">
    <property type="nucleotide sequence ID" value="NZ_CP024985.1"/>
</dbReference>
<evidence type="ECO:0000313" key="2">
    <source>
        <dbReference type="Proteomes" id="UP000231791"/>
    </source>
</evidence>
<sequence length="115" mass="12221">MKADEVRVHDSQTEELLWQATGPLTPEGVRGDVTRRRPEQFGRATGGQQPAVRPKLPAVSVAGAERGGRGEVLDTAEVAAAQLPAGTYWTRKGPRTAQEIDAQYACTDPPPGDGS</sequence>
<dbReference type="GeneID" id="49381422"/>
<name>A0A2K8P619_STRLA</name>
<evidence type="ECO:0000313" key="1">
    <source>
        <dbReference type="EMBL" id="ATZ22156.1"/>
    </source>
</evidence>
<organism evidence="1 2">
    <name type="scientific">Streptomyces lavendulae subsp. lavendulae</name>
    <dbReference type="NCBI Taxonomy" id="58340"/>
    <lineage>
        <taxon>Bacteria</taxon>
        <taxon>Bacillati</taxon>
        <taxon>Actinomycetota</taxon>
        <taxon>Actinomycetes</taxon>
        <taxon>Kitasatosporales</taxon>
        <taxon>Streptomycetaceae</taxon>
        <taxon>Streptomyces</taxon>
    </lineage>
</organism>
<proteinExistence type="predicted"/>
<gene>
    <name evidence="1" type="ORF">SLAV_01135</name>
</gene>
<accession>A0A2K8P619</accession>
<protein>
    <submittedName>
        <fullName evidence="1">Uncharacterized protein</fullName>
    </submittedName>
</protein>
<reference evidence="1 2" key="1">
    <citation type="submission" date="2017-11" db="EMBL/GenBank/DDBJ databases">
        <title>Complete genome sequence of Streptomyces lavendulae subsp. lavendulae CCM 3239 (formerly 'Streptomyces aureofaciens CCM 3239'), the producer of the angucycline-type antibiotic auricin.</title>
        <authorList>
            <person name="Busche T."/>
            <person name="Novakova R."/>
            <person name="Al'Dilaimi A."/>
            <person name="Homerova D."/>
            <person name="Feckova L."/>
            <person name="Rezuchova B."/>
            <person name="Mingyar E."/>
            <person name="Csolleiova D."/>
            <person name="Bekeova C."/>
            <person name="Winkler A."/>
            <person name="Sevcikova B."/>
            <person name="Kalinowski J."/>
            <person name="Kormanec J."/>
            <person name="Ruckert C."/>
        </authorList>
    </citation>
    <scope>NUCLEOTIDE SEQUENCE [LARGE SCALE GENOMIC DNA]</scope>
    <source>
        <strain evidence="1 2">CCM 3239</strain>
    </source>
</reference>
<keyword evidence="2" id="KW-1185">Reference proteome</keyword>
<dbReference type="EMBL" id="CP024985">
    <property type="protein sequence ID" value="ATZ22156.1"/>
    <property type="molecule type" value="Genomic_DNA"/>
</dbReference>
<dbReference type="OrthoDB" id="4204954at2"/>
<dbReference type="KEGG" id="slx:SLAV_01135"/>
<dbReference type="AlphaFoldDB" id="A0A2K8P619"/>